<keyword evidence="6" id="KW-0966">Cell projection</keyword>
<gene>
    <name evidence="6" type="primary">flgA</name>
    <name evidence="6" type="ORF">OOZ53_19325</name>
</gene>
<dbReference type="SUPFAM" id="SSF49503">
    <property type="entry name" value="Cupredoxins"/>
    <property type="match status" value="1"/>
</dbReference>
<organism evidence="6 7">
    <name type="scientific">Hoeflea poritis</name>
    <dbReference type="NCBI Taxonomy" id="2993659"/>
    <lineage>
        <taxon>Bacteria</taxon>
        <taxon>Pseudomonadati</taxon>
        <taxon>Pseudomonadota</taxon>
        <taxon>Alphaproteobacteria</taxon>
        <taxon>Hyphomicrobiales</taxon>
        <taxon>Rhizobiaceae</taxon>
        <taxon>Hoeflea</taxon>
    </lineage>
</organism>
<dbReference type="PANTHER" id="PTHR36307:SF1">
    <property type="entry name" value="FLAGELLA BASAL BODY P-RING FORMATION PROTEIN FLGA"/>
    <property type="match status" value="1"/>
</dbReference>
<evidence type="ECO:0000313" key="7">
    <source>
        <dbReference type="Proteomes" id="UP001148313"/>
    </source>
</evidence>
<dbReference type="Proteomes" id="UP001148313">
    <property type="component" value="Unassembled WGS sequence"/>
</dbReference>
<dbReference type="EMBL" id="JAPJZH010000013">
    <property type="protein sequence ID" value="MDA4847521.1"/>
    <property type="molecule type" value="Genomic_DNA"/>
</dbReference>
<keyword evidence="4" id="KW-1005">Bacterial flagellum biogenesis</keyword>
<keyword evidence="7" id="KW-1185">Reference proteome</keyword>
<comment type="function">
    <text evidence="4">Involved in the assembly process of the P-ring formation. It may associate with FlgF on the rod constituting a structure essential for the P-ring assembly or may act as a modulator protein for the P-ring assembly.</text>
</comment>
<evidence type="ECO:0000313" key="6">
    <source>
        <dbReference type="EMBL" id="MDA4847521.1"/>
    </source>
</evidence>
<keyword evidence="6" id="KW-0282">Flagellum</keyword>
<dbReference type="InterPro" id="IPR008972">
    <property type="entry name" value="Cupredoxin"/>
</dbReference>
<dbReference type="InterPro" id="IPR017585">
    <property type="entry name" value="SAF_FlgA"/>
</dbReference>
<keyword evidence="6" id="KW-0969">Cilium</keyword>
<dbReference type="Gene3D" id="3.90.1210.10">
    <property type="entry name" value="Antifreeze-like/N-acetylneuraminic acid synthase C-terminal domain"/>
    <property type="match status" value="1"/>
</dbReference>
<feature type="domain" description="SAF" evidence="5">
    <location>
        <begin position="35"/>
        <end position="97"/>
    </location>
</feature>
<dbReference type="InterPro" id="IPR013974">
    <property type="entry name" value="SAF"/>
</dbReference>
<dbReference type="Pfam" id="PF13144">
    <property type="entry name" value="ChapFlgA"/>
    <property type="match status" value="1"/>
</dbReference>
<dbReference type="Gene3D" id="2.30.30.760">
    <property type="match status" value="1"/>
</dbReference>
<accession>A0ABT4VS36</accession>
<dbReference type="NCBIfam" id="TIGR03170">
    <property type="entry name" value="flgA_cterm"/>
    <property type="match status" value="1"/>
</dbReference>
<name>A0ABT4VS36_9HYPH</name>
<evidence type="ECO:0000256" key="3">
    <source>
        <dbReference type="ARBA" id="ARBA00022764"/>
    </source>
</evidence>
<keyword evidence="3 4" id="KW-0574">Periplasm</keyword>
<comment type="caution">
    <text evidence="6">The sequence shown here is derived from an EMBL/GenBank/DDBJ whole genome shotgun (WGS) entry which is preliminary data.</text>
</comment>
<proteinExistence type="inferred from homology"/>
<evidence type="ECO:0000256" key="4">
    <source>
        <dbReference type="RuleBase" id="RU362063"/>
    </source>
</evidence>
<comment type="subcellular location">
    <subcellularLocation>
        <location evidence="1 4">Periplasm</location>
    </subcellularLocation>
</comment>
<evidence type="ECO:0000256" key="2">
    <source>
        <dbReference type="ARBA" id="ARBA00022729"/>
    </source>
</evidence>
<protein>
    <recommendedName>
        <fullName evidence="4">Flagella basal body P-ring formation protein FlgA</fullName>
    </recommendedName>
</protein>
<keyword evidence="2" id="KW-0732">Signal</keyword>
<evidence type="ECO:0000259" key="5">
    <source>
        <dbReference type="SMART" id="SM00858"/>
    </source>
</evidence>
<comment type="similarity">
    <text evidence="4">Belongs to the FlgA family.</text>
</comment>
<reference evidence="6" key="1">
    <citation type="submission" date="2022-11" db="EMBL/GenBank/DDBJ databases">
        <title>Hoeflea poritis sp. nov., isolated from scleractinian coral Porites lutea.</title>
        <authorList>
            <person name="Zhang G."/>
            <person name="Wei Q."/>
            <person name="Cai L."/>
        </authorList>
    </citation>
    <scope>NUCLEOTIDE SEQUENCE</scope>
    <source>
        <strain evidence="6">E7-10</strain>
    </source>
</reference>
<dbReference type="PANTHER" id="PTHR36307">
    <property type="entry name" value="FLAGELLA BASAL BODY P-RING FORMATION PROTEIN FLGA"/>
    <property type="match status" value="1"/>
</dbReference>
<dbReference type="CDD" id="cd11614">
    <property type="entry name" value="SAF_CpaB_FlgA_like"/>
    <property type="match status" value="1"/>
</dbReference>
<dbReference type="SMART" id="SM00858">
    <property type="entry name" value="SAF"/>
    <property type="match status" value="1"/>
</dbReference>
<dbReference type="InterPro" id="IPR039246">
    <property type="entry name" value="Flagellar_FlgA"/>
</dbReference>
<evidence type="ECO:0000256" key="1">
    <source>
        <dbReference type="ARBA" id="ARBA00004418"/>
    </source>
</evidence>
<sequence>MIQQNAEYYAMMIRAALAISLFLLAGAWRVAAAEPYAVIPKQIIYPGETVEAHMLEMVKVTNRNVRRDFASSMDQVEGMIAKRTLLPGRVVPVSSVREPYTVERGSVVTMVFSQNGLMITAPGSPLKNGTVGDFIRVRNVNTGVMVSGTVMADGTIRVAAQ</sequence>